<dbReference type="EMBL" id="LC738871">
    <property type="protein sequence ID" value="BDT62048.1"/>
    <property type="molecule type" value="Genomic_DNA"/>
</dbReference>
<proteinExistence type="predicted"/>
<sequence>MVKQGEEISSSFITFKSNSGDIKKSNDLQYWLGIINARPSKIVRQSFPGDGEYWKGDENLKHFLVDEKTVDRVYYFVVSDFQVNEFRLLLRTYYDSRPLYVEIVFFIHLMDGRLINTISNLMTLTFDIQHFVHSVVSVYKERDAILKFIQKDEVNARVTWNTVLPLQQLCYRAASNYRNRFWENRSTTGKIVPPQIWKIIEDTTEIKKIENGYERKICMAEHLIYPVDRAAVRERGELSTIAYSPREVYLNINYYREDDDYDSENENSDEYYNSLVKR</sequence>
<evidence type="ECO:0000313" key="1">
    <source>
        <dbReference type="EMBL" id="BDT62048.1"/>
    </source>
</evidence>
<organism evidence="1">
    <name type="scientific">Penaeus monodon majanivirus B</name>
    <dbReference type="NCBI Taxonomy" id="2984272"/>
    <lineage>
        <taxon>Viruses</taxon>
        <taxon>Viruses incertae sedis</taxon>
        <taxon>Naldaviricetes</taxon>
        <taxon>Nimaviridae</taxon>
    </lineage>
</organism>
<protein>
    <submittedName>
        <fullName evidence="1">Uncharacterized protein</fullName>
    </submittedName>
</protein>
<accession>A0A9C7BH19</accession>
<reference evidence="1" key="1">
    <citation type="submission" date="2022-10" db="EMBL/GenBank/DDBJ databases">
        <title>Genome sequences of endogenous nimaviruses in decapod crustaceans.</title>
        <authorList>
            <person name="Kawato S."/>
            <person name="Nozaki R."/>
            <person name="Kondo H."/>
            <person name="Hirono I."/>
        </authorList>
    </citation>
    <scope>NUCLEOTIDE SEQUENCE</scope>
    <source>
        <strain evidence="1">Mikawa2016</strain>
    </source>
</reference>
<name>A0A9C7BH19_9VIRU</name>